<gene>
    <name evidence="1" type="ORF">CO666_24250</name>
    <name evidence="2" type="ORF">EFR84_23420</name>
</gene>
<proteinExistence type="predicted"/>
<comment type="caution">
    <text evidence="1">The sequence shown here is derived from an EMBL/GenBank/DDBJ whole genome shotgun (WGS) entry which is preliminary data.</text>
</comment>
<dbReference type="EMBL" id="RJTJ01000023">
    <property type="protein sequence ID" value="RUM01201.1"/>
    <property type="molecule type" value="Genomic_DNA"/>
</dbReference>
<evidence type="ECO:0000313" key="2">
    <source>
        <dbReference type="EMBL" id="RUM01201.1"/>
    </source>
</evidence>
<evidence type="ECO:0000313" key="4">
    <source>
        <dbReference type="Proteomes" id="UP000278081"/>
    </source>
</evidence>
<reference evidence="2 4" key="2">
    <citation type="submission" date="2018-11" db="EMBL/GenBank/DDBJ databases">
        <title>Rhizobium chutanense sp. nov., isolated from root nodules of Phaseolus vulgaris in China.</title>
        <authorList>
            <person name="Huo Y."/>
        </authorList>
    </citation>
    <scope>NUCLEOTIDE SEQUENCE [LARGE SCALE GENOMIC DNA]</scope>
    <source>
        <strain evidence="2 4">C16</strain>
    </source>
</reference>
<dbReference type="AlphaFoldDB" id="A0A2A6J6P3"/>
<sequence>MTVKLTDLRDDIDAIVLDLRRERNDGEVPIDDAIARVRSNLGDKISEAADQLIDLTLRKLIHDVSGRKRLSLALIGQTSLFGHYSGIPAMITTGRGKKRDTTKATFQEADTWLSAREKEDTDVRSKNEKFRQMVEELRPYMQAPDETLEDAARRKFEMENVPQRDLLGGR</sequence>
<name>A0A2A6J6P3_9HYPH</name>
<evidence type="ECO:0000313" key="1">
    <source>
        <dbReference type="EMBL" id="PDT01610.1"/>
    </source>
</evidence>
<dbReference type="Proteomes" id="UP000220768">
    <property type="component" value="Unassembled WGS sequence"/>
</dbReference>
<keyword evidence="3" id="KW-1185">Reference proteome</keyword>
<dbReference type="OrthoDB" id="8398945at2"/>
<evidence type="ECO:0000313" key="3">
    <source>
        <dbReference type="Proteomes" id="UP000220768"/>
    </source>
</evidence>
<accession>A0A3S0XL26</accession>
<dbReference type="RefSeq" id="WP_097614704.1">
    <property type="nucleotide sequence ID" value="NZ_ML133770.1"/>
</dbReference>
<reference evidence="1 3" key="1">
    <citation type="submission" date="2017-09" db="EMBL/GenBank/DDBJ databases">
        <title>Comparative genomics of rhizobia isolated from Phaseolus vulgaris in China.</title>
        <authorList>
            <person name="Tong W."/>
        </authorList>
    </citation>
    <scope>NUCLEOTIDE SEQUENCE [LARGE SCALE GENOMIC DNA]</scope>
    <source>
        <strain evidence="1 3">C5</strain>
    </source>
</reference>
<protein>
    <submittedName>
        <fullName evidence="1">Uncharacterized protein</fullName>
    </submittedName>
</protein>
<dbReference type="Proteomes" id="UP000278081">
    <property type="component" value="Unassembled WGS sequence"/>
</dbReference>
<organism evidence="1 3">
    <name type="scientific">Rhizobium chutanense</name>
    <dbReference type="NCBI Taxonomy" id="2035448"/>
    <lineage>
        <taxon>Bacteria</taxon>
        <taxon>Pseudomonadati</taxon>
        <taxon>Pseudomonadota</taxon>
        <taxon>Alphaproteobacteria</taxon>
        <taxon>Hyphomicrobiales</taxon>
        <taxon>Rhizobiaceae</taxon>
        <taxon>Rhizobium/Agrobacterium group</taxon>
        <taxon>Rhizobium</taxon>
    </lineage>
</organism>
<accession>A0A2A6J6P3</accession>
<dbReference type="EMBL" id="NWSV01000021">
    <property type="protein sequence ID" value="PDT01610.1"/>
    <property type="molecule type" value="Genomic_DNA"/>
</dbReference>